<comment type="caution">
    <text evidence="1">The sequence shown here is derived from an EMBL/GenBank/DDBJ whole genome shotgun (WGS) entry which is preliminary data.</text>
</comment>
<organism evidence="1 2">
    <name type="scientific">Lecanicillium saksenae</name>
    <dbReference type="NCBI Taxonomy" id="468837"/>
    <lineage>
        <taxon>Eukaryota</taxon>
        <taxon>Fungi</taxon>
        <taxon>Dikarya</taxon>
        <taxon>Ascomycota</taxon>
        <taxon>Pezizomycotina</taxon>
        <taxon>Sordariomycetes</taxon>
        <taxon>Hypocreomycetidae</taxon>
        <taxon>Hypocreales</taxon>
        <taxon>Cordycipitaceae</taxon>
        <taxon>Lecanicillium</taxon>
    </lineage>
</organism>
<reference evidence="1" key="1">
    <citation type="submission" date="2022-07" db="EMBL/GenBank/DDBJ databases">
        <title>Genome Sequence of Lecanicillium saksenae.</title>
        <authorList>
            <person name="Buettner E."/>
        </authorList>
    </citation>
    <scope>NUCLEOTIDE SEQUENCE</scope>
    <source>
        <strain evidence="1">VT-O1</strain>
    </source>
</reference>
<evidence type="ECO:0000313" key="2">
    <source>
        <dbReference type="Proteomes" id="UP001148737"/>
    </source>
</evidence>
<protein>
    <submittedName>
        <fullName evidence="1">Uncharacterized protein</fullName>
    </submittedName>
</protein>
<dbReference type="EMBL" id="JANAKD010002835">
    <property type="protein sequence ID" value="KAJ3472816.1"/>
    <property type="molecule type" value="Genomic_DNA"/>
</dbReference>
<gene>
    <name evidence="1" type="ORF">NLG97_g10698</name>
</gene>
<evidence type="ECO:0000313" key="1">
    <source>
        <dbReference type="EMBL" id="KAJ3472816.1"/>
    </source>
</evidence>
<sequence length="202" mass="23461">MYTYECETCGRQFGSEHAIQQHMYAKNHWLWGCHYCYETFPTEEDWRDHEYYNHHYCSDCDREFRDGNSLEMHLNSSRRRGGNVPCPFCNKVFGTATGLAHHLEMGACPNADTSRDQMYGFWKGLSAYEVTERSWNGVGYECYLCRRVFGSLHGLSQHLNSPAHQEAIYHCPNPNCRDFTSLAAIINHLESEACGFTRFEVV</sequence>
<accession>A0ACC1QFN3</accession>
<name>A0ACC1QFN3_9HYPO</name>
<proteinExistence type="predicted"/>
<dbReference type="Proteomes" id="UP001148737">
    <property type="component" value="Unassembled WGS sequence"/>
</dbReference>
<keyword evidence="2" id="KW-1185">Reference proteome</keyword>